<dbReference type="PANTHER" id="PTHR12558">
    <property type="entry name" value="CELL DIVISION CYCLE 16,23,27"/>
    <property type="match status" value="1"/>
</dbReference>
<dbReference type="OrthoDB" id="207300at2"/>
<proteinExistence type="predicted"/>
<dbReference type="InterPro" id="IPR011989">
    <property type="entry name" value="ARM-like"/>
</dbReference>
<protein>
    <submittedName>
        <fullName evidence="2">Tetratricopeptide repeat protein</fullName>
    </submittedName>
</protein>
<evidence type="ECO:0000313" key="3">
    <source>
        <dbReference type="Proteomes" id="UP000317243"/>
    </source>
</evidence>
<keyword evidence="3" id="KW-1185">Reference proteome</keyword>
<feature type="signal peptide" evidence="1">
    <location>
        <begin position="1"/>
        <end position="23"/>
    </location>
</feature>
<dbReference type="Proteomes" id="UP000317243">
    <property type="component" value="Unassembled WGS sequence"/>
</dbReference>
<dbReference type="Gene3D" id="1.25.40.10">
    <property type="entry name" value="Tetratricopeptide repeat domain"/>
    <property type="match status" value="1"/>
</dbReference>
<keyword evidence="1" id="KW-0732">Signal</keyword>
<dbReference type="SMART" id="SM00028">
    <property type="entry name" value="TPR"/>
    <property type="match status" value="3"/>
</dbReference>
<evidence type="ECO:0000256" key="1">
    <source>
        <dbReference type="SAM" id="SignalP"/>
    </source>
</evidence>
<dbReference type="InterPro" id="IPR004155">
    <property type="entry name" value="PBS_lyase_HEAT"/>
</dbReference>
<dbReference type="InterPro" id="IPR016024">
    <property type="entry name" value="ARM-type_fold"/>
</dbReference>
<gene>
    <name evidence="2" type="ORF">KOR42_03390</name>
</gene>
<dbReference type="Gene3D" id="1.25.10.10">
    <property type="entry name" value="Leucine-rich Repeat Variant"/>
    <property type="match status" value="2"/>
</dbReference>
<dbReference type="InterPro" id="IPR021133">
    <property type="entry name" value="HEAT_type_2"/>
</dbReference>
<dbReference type="SMART" id="SM00567">
    <property type="entry name" value="EZ_HEAT"/>
    <property type="match status" value="2"/>
</dbReference>
<comment type="caution">
    <text evidence="2">The sequence shown here is derived from an EMBL/GenBank/DDBJ whole genome shotgun (WGS) entry which is preliminary data.</text>
</comment>
<dbReference type="Pfam" id="PF13646">
    <property type="entry name" value="HEAT_2"/>
    <property type="match status" value="1"/>
</dbReference>
<dbReference type="EMBL" id="SIHI01000001">
    <property type="protein sequence ID" value="TWT56983.1"/>
    <property type="molecule type" value="Genomic_DNA"/>
</dbReference>
<dbReference type="PANTHER" id="PTHR12558:SF13">
    <property type="entry name" value="CELL DIVISION CYCLE PROTEIN 27 HOMOLOG"/>
    <property type="match status" value="1"/>
</dbReference>
<sequence length="894" mass="100123" precursor="true">MRRSPFSLLLLIHLLVTSGGIGAADDSTPQAQGNFEQVKLSEVLEEIDRIRAFPGAADVQDRGELSIWVNQLDLGAVNSFDSGTNFYLTCRIHVINQGAEAVVVESDKVTLSAWGQTYSIHDVSEQRGILTVLIGGEPESVRNIETPPEIEVAPGEAVAFWAVFTNLQRVPTIGAMKLELPVQDRPTITHNLRTEQESRLGLRSETLGAANSLGMLTIFGELNSINAQDLIDAIQQLIDSGTRRFLVRWESGADEVEENLLDWLLFTAANPGQTRSVYQFMPQLPEFEQLVCAEIPEENVPEFQFDDDYASVLFEHSEEAADEVLRPLYEVMGPRFIGEEIRTGHPLSRSAALHVLSSRRDTAAFQNLFPTLLRLYESGNESDRRNVLLAMSQQTDPRAWQLLTEVATQGNSRESIAAFQAMLRSNHYGMVREVRQLLSEDAFEIPLEQQIEILSANFRPEWTRFLAASFEDDNELVRAAALKSLVDVGHPRIMEILEKALADSSEDVRLIAFEALASRGDVVSNRIAHEYALEMLSEGKASASVMSIIEDNRDTRAATVIVDRINIDSSQRLQLINLLGTVGDDEDVRQLFPLYEEFTPDEQAALLNLVDQLELPEIVTMSKLALESEHQDVRRTGIAILTRLGSDEATETLYECLYEADPSELSIICAAIGQIGTMHARDLLREFRSEMYQEKNDEGLSAAHAGLYFWARNSPAWNSIDSAYYHSQMENSENALKYFQLAAEIDPELGTAFHGKGNALLKLKRFDESREAYKIALELDDFDGQAITGLGIVMAIQGETEAAVELALESIDKFPKDNVYYYNTACVYGRAIEYLRKQPQTKDVRETISQYEQAAIEKLRESIEFGFEEFDLMRKDPDIDALREAPGFDSLIPN</sequence>
<dbReference type="AlphaFoldDB" id="A0A5C5X430"/>
<dbReference type="InterPro" id="IPR019734">
    <property type="entry name" value="TPR_rpt"/>
</dbReference>
<evidence type="ECO:0000313" key="2">
    <source>
        <dbReference type="EMBL" id="TWT56983.1"/>
    </source>
</evidence>
<organism evidence="2 3">
    <name type="scientific">Thalassoglobus neptunius</name>
    <dbReference type="NCBI Taxonomy" id="1938619"/>
    <lineage>
        <taxon>Bacteria</taxon>
        <taxon>Pseudomonadati</taxon>
        <taxon>Planctomycetota</taxon>
        <taxon>Planctomycetia</taxon>
        <taxon>Planctomycetales</taxon>
        <taxon>Planctomycetaceae</taxon>
        <taxon>Thalassoglobus</taxon>
    </lineage>
</organism>
<feature type="chain" id="PRO_5022756007" evidence="1">
    <location>
        <begin position="24"/>
        <end position="894"/>
    </location>
</feature>
<dbReference type="Pfam" id="PF13181">
    <property type="entry name" value="TPR_8"/>
    <property type="match status" value="2"/>
</dbReference>
<dbReference type="PROSITE" id="PS50077">
    <property type="entry name" value="HEAT_REPEAT"/>
    <property type="match status" value="1"/>
</dbReference>
<dbReference type="SUPFAM" id="SSF48371">
    <property type="entry name" value="ARM repeat"/>
    <property type="match status" value="1"/>
</dbReference>
<reference evidence="2 3" key="1">
    <citation type="submission" date="2019-02" db="EMBL/GenBank/DDBJ databases">
        <title>Deep-cultivation of Planctomycetes and their phenomic and genomic characterization uncovers novel biology.</title>
        <authorList>
            <person name="Wiegand S."/>
            <person name="Jogler M."/>
            <person name="Boedeker C."/>
            <person name="Pinto D."/>
            <person name="Vollmers J."/>
            <person name="Rivas-Marin E."/>
            <person name="Kohn T."/>
            <person name="Peeters S.H."/>
            <person name="Heuer A."/>
            <person name="Rast P."/>
            <person name="Oberbeckmann S."/>
            <person name="Bunk B."/>
            <person name="Jeske O."/>
            <person name="Meyerdierks A."/>
            <person name="Storesund J.E."/>
            <person name="Kallscheuer N."/>
            <person name="Luecker S."/>
            <person name="Lage O.M."/>
            <person name="Pohl T."/>
            <person name="Merkel B.J."/>
            <person name="Hornburger P."/>
            <person name="Mueller R.-W."/>
            <person name="Bruemmer F."/>
            <person name="Labrenz M."/>
            <person name="Spormann A.M."/>
            <person name="Op Den Camp H."/>
            <person name="Overmann J."/>
            <person name="Amann R."/>
            <person name="Jetten M.S.M."/>
            <person name="Mascher T."/>
            <person name="Medema M.H."/>
            <person name="Devos D.P."/>
            <person name="Kaster A.-K."/>
            <person name="Ovreas L."/>
            <person name="Rohde M."/>
            <person name="Galperin M.Y."/>
            <person name="Jogler C."/>
        </authorList>
    </citation>
    <scope>NUCLEOTIDE SEQUENCE [LARGE SCALE GENOMIC DNA]</scope>
    <source>
        <strain evidence="2 3">KOR42</strain>
    </source>
</reference>
<dbReference type="SUPFAM" id="SSF48452">
    <property type="entry name" value="TPR-like"/>
    <property type="match status" value="1"/>
</dbReference>
<dbReference type="RefSeq" id="WP_146506876.1">
    <property type="nucleotide sequence ID" value="NZ_SIHI01000001.1"/>
</dbReference>
<accession>A0A5C5X430</accession>
<name>A0A5C5X430_9PLAN</name>
<dbReference type="InterPro" id="IPR011990">
    <property type="entry name" value="TPR-like_helical_dom_sf"/>
</dbReference>